<dbReference type="AlphaFoldDB" id="B8HIJ1"/>
<dbReference type="Proteomes" id="UP000002505">
    <property type="component" value="Plasmid pACHL01"/>
</dbReference>
<dbReference type="RefSeq" id="WP_012623255.1">
    <property type="nucleotide sequence ID" value="NC_011879.1"/>
</dbReference>
<evidence type="ECO:0000313" key="1">
    <source>
        <dbReference type="EMBL" id="ACL42238.1"/>
    </source>
</evidence>
<reference evidence="1" key="1">
    <citation type="submission" date="2009-01" db="EMBL/GenBank/DDBJ databases">
        <title>Complete sequence of plasmid1 of Arthrobacter chlorophenolicus A6.</title>
        <authorList>
            <consortium name="US DOE Joint Genome Institute"/>
            <person name="Lucas S."/>
            <person name="Copeland A."/>
            <person name="Lapidus A."/>
            <person name="Glavina del Rio T."/>
            <person name="Tice H."/>
            <person name="Bruce D."/>
            <person name="Goodwin L."/>
            <person name="Pitluck S."/>
            <person name="Goltsman E."/>
            <person name="Clum A."/>
            <person name="Larimer F."/>
            <person name="Land M."/>
            <person name="Hauser L."/>
            <person name="Kyrpides N."/>
            <person name="Mikhailova N."/>
            <person name="Jansson J."/>
            <person name="Richardson P."/>
        </authorList>
    </citation>
    <scope>NUCLEOTIDE SEQUENCE [LARGE SCALE GENOMIC DNA]</scope>
    <source>
        <strain evidence="1">A6</strain>
        <plasmid evidence="1">pACHL01</plasmid>
    </source>
</reference>
<protein>
    <submittedName>
        <fullName evidence="1">Uncharacterized protein</fullName>
    </submittedName>
</protein>
<proteinExistence type="predicted"/>
<organism evidence="1 2">
    <name type="scientific">Pseudarthrobacter chlorophenolicus (strain ATCC 700700 / DSM 12829 / CIP 107037 / JCM 12360 / KCTC 9906 / NCIMB 13794 / A6)</name>
    <name type="common">Arthrobacter chlorophenolicus</name>
    <dbReference type="NCBI Taxonomy" id="452863"/>
    <lineage>
        <taxon>Bacteria</taxon>
        <taxon>Bacillati</taxon>
        <taxon>Actinomycetota</taxon>
        <taxon>Actinomycetes</taxon>
        <taxon>Micrococcales</taxon>
        <taxon>Micrococcaceae</taxon>
        <taxon>Pseudarthrobacter</taxon>
    </lineage>
</organism>
<keyword evidence="2" id="KW-1185">Reference proteome</keyword>
<keyword evidence="1" id="KW-0614">Plasmid</keyword>
<evidence type="ECO:0000313" key="2">
    <source>
        <dbReference type="Proteomes" id="UP000002505"/>
    </source>
</evidence>
<sequence>MTAKPRPGSEDYFGIRIAPGEQLAERFPQVAVRARLYRLEDDGASDLARRKRSVKDSIASRKDIIARIRKRQAGKTNLPPRPQEEADRTIAAHQEAIRRLEAKKPDVAPAVNIVAPVARRVAREDRRRAKKQRD</sequence>
<accession>B8HIJ1</accession>
<dbReference type="HOGENOM" id="CLU_1891861_0_0_11"/>
<geneLocation type="plasmid" evidence="1 2">
    <name>pACHL01</name>
</geneLocation>
<gene>
    <name evidence="1" type="ordered locus">Achl_4287</name>
</gene>
<dbReference type="KEGG" id="ach:Achl_4287"/>
<name>B8HIJ1_PSECP</name>
<dbReference type="EMBL" id="CP001342">
    <property type="protein sequence ID" value="ACL42238.1"/>
    <property type="molecule type" value="Genomic_DNA"/>
</dbReference>